<proteinExistence type="predicted"/>
<dbReference type="AlphaFoldDB" id="A0AAE0K3U0"/>
<keyword evidence="2" id="KW-0812">Transmembrane</keyword>
<evidence type="ECO:0000313" key="3">
    <source>
        <dbReference type="EMBL" id="KAK3369618.1"/>
    </source>
</evidence>
<feature type="compositionally biased region" description="Low complexity" evidence="1">
    <location>
        <begin position="189"/>
        <end position="216"/>
    </location>
</feature>
<evidence type="ECO:0000313" key="4">
    <source>
        <dbReference type="Proteomes" id="UP001287356"/>
    </source>
</evidence>
<name>A0AAE0K3U0_9PEZI</name>
<reference evidence="3" key="1">
    <citation type="journal article" date="2023" name="Mol. Phylogenet. Evol.">
        <title>Genome-scale phylogeny and comparative genomics of the fungal order Sordariales.</title>
        <authorList>
            <person name="Hensen N."/>
            <person name="Bonometti L."/>
            <person name="Westerberg I."/>
            <person name="Brannstrom I.O."/>
            <person name="Guillou S."/>
            <person name="Cros-Aarteil S."/>
            <person name="Calhoun S."/>
            <person name="Haridas S."/>
            <person name="Kuo A."/>
            <person name="Mondo S."/>
            <person name="Pangilinan J."/>
            <person name="Riley R."/>
            <person name="LaButti K."/>
            <person name="Andreopoulos B."/>
            <person name="Lipzen A."/>
            <person name="Chen C."/>
            <person name="Yan M."/>
            <person name="Daum C."/>
            <person name="Ng V."/>
            <person name="Clum A."/>
            <person name="Steindorff A."/>
            <person name="Ohm R.A."/>
            <person name="Martin F."/>
            <person name="Silar P."/>
            <person name="Natvig D.O."/>
            <person name="Lalanne C."/>
            <person name="Gautier V."/>
            <person name="Ament-Velasquez S.L."/>
            <person name="Kruys A."/>
            <person name="Hutchinson M.I."/>
            <person name="Powell A.J."/>
            <person name="Barry K."/>
            <person name="Miller A.N."/>
            <person name="Grigoriev I.V."/>
            <person name="Debuchy R."/>
            <person name="Gladieux P."/>
            <person name="Hiltunen Thoren M."/>
            <person name="Johannesson H."/>
        </authorList>
    </citation>
    <scope>NUCLEOTIDE SEQUENCE</scope>
    <source>
        <strain evidence="3">CBS 958.72</strain>
    </source>
</reference>
<feature type="region of interest" description="Disordered" evidence="1">
    <location>
        <begin position="283"/>
        <end position="323"/>
    </location>
</feature>
<dbReference type="EMBL" id="JAULSN010000006">
    <property type="protein sequence ID" value="KAK3369618.1"/>
    <property type="molecule type" value="Genomic_DNA"/>
</dbReference>
<protein>
    <submittedName>
        <fullName evidence="3">Uncharacterized protein</fullName>
    </submittedName>
</protein>
<keyword evidence="2" id="KW-1133">Transmembrane helix</keyword>
<keyword evidence="2" id="KW-0472">Membrane</keyword>
<feature type="region of interest" description="Disordered" evidence="1">
    <location>
        <begin position="189"/>
        <end position="221"/>
    </location>
</feature>
<organism evidence="3 4">
    <name type="scientific">Lasiosphaeria ovina</name>
    <dbReference type="NCBI Taxonomy" id="92902"/>
    <lineage>
        <taxon>Eukaryota</taxon>
        <taxon>Fungi</taxon>
        <taxon>Dikarya</taxon>
        <taxon>Ascomycota</taxon>
        <taxon>Pezizomycotina</taxon>
        <taxon>Sordariomycetes</taxon>
        <taxon>Sordariomycetidae</taxon>
        <taxon>Sordariales</taxon>
        <taxon>Lasiosphaeriaceae</taxon>
        <taxon>Lasiosphaeria</taxon>
    </lineage>
</organism>
<evidence type="ECO:0000256" key="2">
    <source>
        <dbReference type="SAM" id="Phobius"/>
    </source>
</evidence>
<evidence type="ECO:0000256" key="1">
    <source>
        <dbReference type="SAM" id="MobiDB-lite"/>
    </source>
</evidence>
<sequence length="323" mass="33864">MVAAATPTSRDGVLGALTTPFLAPEWCSRSFTVHPPHQDGAVTWGTRYLDSSTTRSCYPPGFETFNWGKFYSPAVCPSGWTSAGTWKDYGTRKILDYTPLPGEAAIYCCPSEYTYWDFIEVCTSTIGAGSHRPTLTIVDGPPTDNPASDALTSYTTTGPFSLGGHAMYAVPTAIQVRFQASDTSLLGLTGFPTTGTPSPTPGPNGASSSQSTSSSSIGVEAAGTDAKTDAISNAQLSTGAKAGIGAGAALGVILLAVAAFFVFRRRRQQSLAQVAAGPNPKRNIILAEKGDDRPPELSDSALEKPPEAHTIRNYRVSQLATAT</sequence>
<feature type="compositionally biased region" description="Basic and acidic residues" evidence="1">
    <location>
        <begin position="288"/>
        <end position="310"/>
    </location>
</feature>
<comment type="caution">
    <text evidence="3">The sequence shown here is derived from an EMBL/GenBank/DDBJ whole genome shotgun (WGS) entry which is preliminary data.</text>
</comment>
<gene>
    <name evidence="3" type="ORF">B0T24DRAFT_681619</name>
</gene>
<dbReference type="Proteomes" id="UP001287356">
    <property type="component" value="Unassembled WGS sequence"/>
</dbReference>
<accession>A0AAE0K3U0</accession>
<keyword evidence="4" id="KW-1185">Reference proteome</keyword>
<reference evidence="3" key="2">
    <citation type="submission" date="2023-06" db="EMBL/GenBank/DDBJ databases">
        <authorList>
            <consortium name="Lawrence Berkeley National Laboratory"/>
            <person name="Haridas S."/>
            <person name="Hensen N."/>
            <person name="Bonometti L."/>
            <person name="Westerberg I."/>
            <person name="Brannstrom I.O."/>
            <person name="Guillou S."/>
            <person name="Cros-Aarteil S."/>
            <person name="Calhoun S."/>
            <person name="Kuo A."/>
            <person name="Mondo S."/>
            <person name="Pangilinan J."/>
            <person name="Riley R."/>
            <person name="Labutti K."/>
            <person name="Andreopoulos B."/>
            <person name="Lipzen A."/>
            <person name="Chen C."/>
            <person name="Yanf M."/>
            <person name="Daum C."/>
            <person name="Ng V."/>
            <person name="Clum A."/>
            <person name="Steindorff A."/>
            <person name="Ohm R."/>
            <person name="Martin F."/>
            <person name="Silar P."/>
            <person name="Natvig D."/>
            <person name="Lalanne C."/>
            <person name="Gautier V."/>
            <person name="Ament-Velasquez S.L."/>
            <person name="Kruys A."/>
            <person name="Hutchinson M.I."/>
            <person name="Powell A.J."/>
            <person name="Barry K."/>
            <person name="Miller A.N."/>
            <person name="Grigoriev I.V."/>
            <person name="Debuchy R."/>
            <person name="Gladieux P."/>
            <person name="Thoren M.H."/>
            <person name="Johannesson H."/>
        </authorList>
    </citation>
    <scope>NUCLEOTIDE SEQUENCE</scope>
    <source>
        <strain evidence="3">CBS 958.72</strain>
    </source>
</reference>
<feature type="transmembrane region" description="Helical" evidence="2">
    <location>
        <begin position="242"/>
        <end position="263"/>
    </location>
</feature>